<protein>
    <submittedName>
        <fullName evidence="2">Predicted flavoprotein CzcO associated with the cation diffusion facilitator CzcD</fullName>
    </submittedName>
</protein>
<gene>
    <name evidence="2" type="ORF">SAMN05216207_104030</name>
</gene>
<dbReference type="PRINTS" id="PR00368">
    <property type="entry name" value="FADPNR"/>
</dbReference>
<dbReference type="InterPro" id="IPR050982">
    <property type="entry name" value="Auxin_biosynth/cation_transpt"/>
</dbReference>
<evidence type="ECO:0000313" key="2">
    <source>
        <dbReference type="EMBL" id="SFO26504.1"/>
    </source>
</evidence>
<reference evidence="2 3" key="1">
    <citation type="submission" date="2016-10" db="EMBL/GenBank/DDBJ databases">
        <authorList>
            <person name="de Groot N.N."/>
        </authorList>
    </citation>
    <scope>NUCLEOTIDE SEQUENCE [LARGE SCALE GENOMIC DNA]</scope>
    <source>
        <strain evidence="2 3">CGMCC 4.1877</strain>
    </source>
</reference>
<dbReference type="Pfam" id="PF13738">
    <property type="entry name" value="Pyr_redox_3"/>
    <property type="match status" value="1"/>
</dbReference>
<organism evidence="2 3">
    <name type="scientific">Pseudonocardia ammonioxydans</name>
    <dbReference type="NCBI Taxonomy" id="260086"/>
    <lineage>
        <taxon>Bacteria</taxon>
        <taxon>Bacillati</taxon>
        <taxon>Actinomycetota</taxon>
        <taxon>Actinomycetes</taxon>
        <taxon>Pseudonocardiales</taxon>
        <taxon>Pseudonocardiaceae</taxon>
        <taxon>Pseudonocardia</taxon>
    </lineage>
</organism>
<dbReference type="Gene3D" id="3.50.50.60">
    <property type="entry name" value="FAD/NAD(P)-binding domain"/>
    <property type="match status" value="1"/>
</dbReference>
<dbReference type="AlphaFoldDB" id="A0A1I5FRT4"/>
<dbReference type="PANTHER" id="PTHR43539">
    <property type="entry name" value="FLAVIN-BINDING MONOOXYGENASE-LIKE PROTEIN (AFU_ORTHOLOGUE AFUA_4G09220)"/>
    <property type="match status" value="1"/>
</dbReference>
<proteinExistence type="predicted"/>
<accession>A0A1I5FRT4</accession>
<evidence type="ECO:0000256" key="1">
    <source>
        <dbReference type="ARBA" id="ARBA00023002"/>
    </source>
</evidence>
<dbReference type="PRINTS" id="PR00469">
    <property type="entry name" value="PNDRDTASEII"/>
</dbReference>
<keyword evidence="3" id="KW-1185">Reference proteome</keyword>
<dbReference type="SUPFAM" id="SSF51905">
    <property type="entry name" value="FAD/NAD(P)-binding domain"/>
    <property type="match status" value="2"/>
</dbReference>
<dbReference type="GO" id="GO:0050660">
    <property type="term" value="F:flavin adenine dinucleotide binding"/>
    <property type="evidence" value="ECO:0007669"/>
    <property type="project" value="TreeGrafter"/>
</dbReference>
<dbReference type="Proteomes" id="UP000199614">
    <property type="component" value="Unassembled WGS sequence"/>
</dbReference>
<dbReference type="GO" id="GO:0004497">
    <property type="term" value="F:monooxygenase activity"/>
    <property type="evidence" value="ECO:0007669"/>
    <property type="project" value="TreeGrafter"/>
</dbReference>
<dbReference type="PANTHER" id="PTHR43539:SF78">
    <property type="entry name" value="FLAVIN-CONTAINING MONOOXYGENASE"/>
    <property type="match status" value="1"/>
</dbReference>
<dbReference type="EMBL" id="FOUY01000040">
    <property type="protein sequence ID" value="SFO26504.1"/>
    <property type="molecule type" value="Genomic_DNA"/>
</dbReference>
<dbReference type="OrthoDB" id="178899at2"/>
<dbReference type="InterPro" id="IPR036188">
    <property type="entry name" value="FAD/NAD-bd_sf"/>
</dbReference>
<dbReference type="RefSeq" id="WP_085916608.1">
    <property type="nucleotide sequence ID" value="NZ_FOUY01000040.1"/>
</dbReference>
<dbReference type="NCBIfam" id="NF040505">
    <property type="entry name" value="ArsO_flavin_mono"/>
    <property type="match status" value="1"/>
</dbReference>
<evidence type="ECO:0000313" key="3">
    <source>
        <dbReference type="Proteomes" id="UP000199614"/>
    </source>
</evidence>
<name>A0A1I5FRT4_PSUAM</name>
<sequence>MTRTPDTADRDLPVVVIGGGQAGLAAGYYLRRAQVPFVILDAQTGPGGAWRHGWDSLRLFSPARYSPLPGWWMPDQPAEPFPTAGHVRTYLDDYERRYALDVRRPVDVTAVQAYPDHLAVSTAQGSWRARAVISATGTWRCPHVPDLPGRAEFTGRQIHTVNYHRPDPFRGQRVGVVGGANSAAQILAEVSTVATTHWFTLAPPRFLPDDVDGRVLFDVATQRELAQREGRPDTGGVAALGDIVMIPSVKAARDRGVLRAEPMFDRLTSTGVARDDGSTTDLDAIIWCTGFRPALAHLAPLGLSTDTHGHPRTDGTRSIDEPRLHLLGYGDWTGAAAATLIGAGRTARTCVEQIIGRPARRPEPNHARL</sequence>
<dbReference type="STRING" id="260086.SAMN05216207_104030"/>
<keyword evidence="1" id="KW-0560">Oxidoreductase</keyword>